<dbReference type="Proteomes" id="UP000193498">
    <property type="component" value="Unassembled WGS sequence"/>
</dbReference>
<dbReference type="EMBL" id="MCFE01000816">
    <property type="protein sequence ID" value="ORX78658.1"/>
    <property type="molecule type" value="Genomic_DNA"/>
</dbReference>
<dbReference type="OrthoDB" id="2333384at2759"/>
<dbReference type="InParanoid" id="A0A1Y1WZ88"/>
<dbReference type="GO" id="GO:0005886">
    <property type="term" value="C:plasma membrane"/>
    <property type="evidence" value="ECO:0007669"/>
    <property type="project" value="TreeGrafter"/>
</dbReference>
<proteinExistence type="predicted"/>
<evidence type="ECO:0000313" key="2">
    <source>
        <dbReference type="EMBL" id="ORX78658.1"/>
    </source>
</evidence>
<feature type="domain" description="Arrestin C-terminal-like" evidence="1">
    <location>
        <begin position="154"/>
        <end position="286"/>
    </location>
</feature>
<dbReference type="InterPro" id="IPR011022">
    <property type="entry name" value="Arrestin_C-like"/>
</dbReference>
<reference evidence="2 3" key="1">
    <citation type="submission" date="2016-07" db="EMBL/GenBank/DDBJ databases">
        <title>Pervasive Adenine N6-methylation of Active Genes in Fungi.</title>
        <authorList>
            <consortium name="DOE Joint Genome Institute"/>
            <person name="Mondo S.J."/>
            <person name="Dannebaum R.O."/>
            <person name="Kuo R.C."/>
            <person name="Labutti K."/>
            <person name="Haridas S."/>
            <person name="Kuo A."/>
            <person name="Salamov A."/>
            <person name="Ahrendt S.R."/>
            <person name="Lipzen A."/>
            <person name="Sullivan W."/>
            <person name="Andreopoulos W.B."/>
            <person name="Clum A."/>
            <person name="Lindquist E."/>
            <person name="Daum C."/>
            <person name="Ramamoorthy G.K."/>
            <person name="Gryganskyi A."/>
            <person name="Culley D."/>
            <person name="Magnuson J.K."/>
            <person name="James T.Y."/>
            <person name="O'Malley M.A."/>
            <person name="Stajich J.E."/>
            <person name="Spatafora J.W."/>
            <person name="Visel A."/>
            <person name="Grigoriev I.V."/>
        </authorList>
    </citation>
    <scope>NUCLEOTIDE SEQUENCE [LARGE SCALE GENOMIC DNA]</scope>
    <source>
        <strain evidence="2 3">CBS 931.73</strain>
    </source>
</reference>
<dbReference type="GO" id="GO:0005829">
    <property type="term" value="C:cytosol"/>
    <property type="evidence" value="ECO:0007669"/>
    <property type="project" value="TreeGrafter"/>
</dbReference>
<evidence type="ECO:0000259" key="1">
    <source>
        <dbReference type="Pfam" id="PF02752"/>
    </source>
</evidence>
<dbReference type="STRING" id="1314790.A0A1Y1WZ88"/>
<dbReference type="GO" id="GO:0030674">
    <property type="term" value="F:protein-macromolecule adaptor activity"/>
    <property type="evidence" value="ECO:0007669"/>
    <property type="project" value="TreeGrafter"/>
</dbReference>
<dbReference type="InterPro" id="IPR050357">
    <property type="entry name" value="Arrestin_domain-protein"/>
</dbReference>
<dbReference type="PANTHER" id="PTHR11188">
    <property type="entry name" value="ARRESTIN DOMAIN CONTAINING PROTEIN"/>
    <property type="match status" value="1"/>
</dbReference>
<gene>
    <name evidence="2" type="ORF">K493DRAFT_342787</name>
</gene>
<comment type="caution">
    <text evidence="2">The sequence shown here is derived from an EMBL/GenBank/DDBJ whole genome shotgun (WGS) entry which is preliminary data.</text>
</comment>
<dbReference type="Gene3D" id="2.60.40.640">
    <property type="match status" value="1"/>
</dbReference>
<name>A0A1Y1WZ88_9FUNG</name>
<organism evidence="2 3">
    <name type="scientific">Basidiobolus meristosporus CBS 931.73</name>
    <dbReference type="NCBI Taxonomy" id="1314790"/>
    <lineage>
        <taxon>Eukaryota</taxon>
        <taxon>Fungi</taxon>
        <taxon>Fungi incertae sedis</taxon>
        <taxon>Zoopagomycota</taxon>
        <taxon>Entomophthoromycotina</taxon>
        <taxon>Basidiobolomycetes</taxon>
        <taxon>Basidiobolales</taxon>
        <taxon>Basidiobolaceae</taxon>
        <taxon>Basidiobolus</taxon>
    </lineage>
</organism>
<sequence length="338" mass="38372">MRPKLEIQLDQDTFYKREFEDDIPSILQGKLVFRPSSSIKVVYITLSFRGKLTMSRGFQTTRRSLFEHTWVFHPNAGAAVFNAQQYMYDFALPLPSDLPESCIADYARVEYDLKATVETPLFHPNIRADKAVFIHRNSSHLLSMVYNTHIQNSWKEMLDYEVFIPSHEYNPGDSLPIALRHVVLDPKCRLTSVWAGLNEKTTYNKADGSPGDDAGCVKKWLHTTSAEIRQGSKQSHLPLIVPKSSKGVHFDSSTPYVEVSHNIYTRIEVEVDGRIEQIRSILPICVVRHTMGSEACGDTQVFEPLPTYEVVQFDSPPTYTTSKCVTAPQAEAPLIYIQ</sequence>
<evidence type="ECO:0000313" key="3">
    <source>
        <dbReference type="Proteomes" id="UP000193498"/>
    </source>
</evidence>
<dbReference type="SUPFAM" id="SSF81296">
    <property type="entry name" value="E set domains"/>
    <property type="match status" value="1"/>
</dbReference>
<dbReference type="InterPro" id="IPR014756">
    <property type="entry name" value="Ig_E-set"/>
</dbReference>
<protein>
    <recommendedName>
        <fullName evidence="1">Arrestin C-terminal-like domain-containing protein</fullName>
    </recommendedName>
</protein>
<dbReference type="GO" id="GO:0070086">
    <property type="term" value="P:ubiquitin-dependent endocytosis"/>
    <property type="evidence" value="ECO:0007669"/>
    <property type="project" value="TreeGrafter"/>
</dbReference>
<dbReference type="InterPro" id="IPR014752">
    <property type="entry name" value="Arrestin-like_C"/>
</dbReference>
<keyword evidence="3" id="KW-1185">Reference proteome</keyword>
<accession>A0A1Y1WZ88</accession>
<dbReference type="Pfam" id="PF02752">
    <property type="entry name" value="Arrestin_C"/>
    <property type="match status" value="1"/>
</dbReference>
<dbReference type="GO" id="GO:0031625">
    <property type="term" value="F:ubiquitin protein ligase binding"/>
    <property type="evidence" value="ECO:0007669"/>
    <property type="project" value="TreeGrafter"/>
</dbReference>
<dbReference type="AlphaFoldDB" id="A0A1Y1WZ88"/>
<dbReference type="PANTHER" id="PTHR11188:SF17">
    <property type="entry name" value="FI21816P1"/>
    <property type="match status" value="1"/>
</dbReference>